<keyword evidence="2 12" id="KW-0436">Ligase</keyword>
<name>A0A2H0W9L9_9BACT</name>
<dbReference type="AlphaFoldDB" id="A0A2H0W9L9"/>
<feature type="binding site" evidence="10">
    <location>
        <begin position="146"/>
        <end position="149"/>
    </location>
    <ligand>
        <name>GMP</name>
        <dbReference type="ChEBI" id="CHEBI:58115"/>
    </ligand>
</feature>
<evidence type="ECO:0000256" key="5">
    <source>
        <dbReference type="ARBA" id="ARBA00022800"/>
    </source>
</evidence>
<evidence type="ECO:0000256" key="10">
    <source>
        <dbReference type="PIRSR" id="PIRSR601233-2"/>
    </source>
</evidence>
<evidence type="ECO:0000256" key="11">
    <source>
        <dbReference type="PIRSR" id="PIRSR601233-3"/>
    </source>
</evidence>
<keyword evidence="6 10" id="KW-0342">GTP-binding</keyword>
<dbReference type="GO" id="GO:0006396">
    <property type="term" value="P:RNA processing"/>
    <property type="evidence" value="ECO:0007669"/>
    <property type="project" value="InterPro"/>
</dbReference>
<evidence type="ECO:0000313" key="12">
    <source>
        <dbReference type="EMBL" id="PIS09255.1"/>
    </source>
</evidence>
<evidence type="ECO:0000256" key="6">
    <source>
        <dbReference type="ARBA" id="ARBA00023134"/>
    </source>
</evidence>
<dbReference type="GO" id="GO:0046872">
    <property type="term" value="F:metal ion binding"/>
    <property type="evidence" value="ECO:0007669"/>
    <property type="project" value="UniProtKB-KW"/>
</dbReference>
<feature type="binding site" evidence="10">
    <location>
        <begin position="76"/>
        <end position="77"/>
    </location>
    <ligand>
        <name>GMP</name>
        <dbReference type="ChEBI" id="CHEBI:58115"/>
    </ligand>
</feature>
<dbReference type="GO" id="GO:0005525">
    <property type="term" value="F:GTP binding"/>
    <property type="evidence" value="ECO:0007669"/>
    <property type="project" value="UniProtKB-KW"/>
</dbReference>
<comment type="catalytic activity">
    <reaction evidence="8">
        <text>a 3'-end 3'-phospho-ribonucleotide-RNA + a 5'-end dephospho-ribonucleoside-RNA + GTP = a ribonucleotidyl-ribonucleotide-RNA + GMP + diphosphate</text>
        <dbReference type="Rhea" id="RHEA:68076"/>
        <dbReference type="Rhea" id="RHEA-COMP:10463"/>
        <dbReference type="Rhea" id="RHEA-COMP:13936"/>
        <dbReference type="Rhea" id="RHEA-COMP:17355"/>
        <dbReference type="ChEBI" id="CHEBI:33019"/>
        <dbReference type="ChEBI" id="CHEBI:37565"/>
        <dbReference type="ChEBI" id="CHEBI:58115"/>
        <dbReference type="ChEBI" id="CHEBI:83062"/>
        <dbReference type="ChEBI" id="CHEBI:138284"/>
        <dbReference type="ChEBI" id="CHEBI:173118"/>
        <dbReference type="EC" id="6.5.1.8"/>
    </reaction>
</comment>
<dbReference type="EC" id="6.5.1.8" evidence="1"/>
<keyword evidence="5" id="KW-0692">RNA repair</keyword>
<evidence type="ECO:0000256" key="8">
    <source>
        <dbReference type="ARBA" id="ARBA00047746"/>
    </source>
</evidence>
<keyword evidence="7 11" id="KW-0464">Manganese</keyword>
<accession>A0A2H0W9L9</accession>
<evidence type="ECO:0000256" key="2">
    <source>
        <dbReference type="ARBA" id="ARBA00022598"/>
    </source>
</evidence>
<dbReference type="Proteomes" id="UP000230093">
    <property type="component" value="Unassembled WGS sequence"/>
</dbReference>
<dbReference type="GO" id="GO:0042245">
    <property type="term" value="P:RNA repair"/>
    <property type="evidence" value="ECO:0007669"/>
    <property type="project" value="UniProtKB-KW"/>
</dbReference>
<evidence type="ECO:0000256" key="9">
    <source>
        <dbReference type="PIRSR" id="PIRSR601233-1"/>
    </source>
</evidence>
<dbReference type="Pfam" id="PF01139">
    <property type="entry name" value="RtcB"/>
    <property type="match status" value="1"/>
</dbReference>
<evidence type="ECO:0000256" key="4">
    <source>
        <dbReference type="ARBA" id="ARBA00022741"/>
    </source>
</evidence>
<dbReference type="SUPFAM" id="SSF103365">
    <property type="entry name" value="Hypothetical protein PH1602"/>
    <property type="match status" value="1"/>
</dbReference>
<evidence type="ECO:0000256" key="1">
    <source>
        <dbReference type="ARBA" id="ARBA00012726"/>
    </source>
</evidence>
<dbReference type="PANTHER" id="PTHR11118:SF1">
    <property type="entry name" value="RNA-SPLICING LIGASE RTCB HOMOLOG"/>
    <property type="match status" value="1"/>
</dbReference>
<comment type="caution">
    <text evidence="12">The sequence shown here is derived from an EMBL/GenBank/DDBJ whole genome shotgun (WGS) entry which is preliminary data.</text>
</comment>
<dbReference type="InterPro" id="IPR001233">
    <property type="entry name" value="RtcB"/>
</dbReference>
<feature type="binding site" evidence="10">
    <location>
        <position position="219"/>
    </location>
    <ligand>
        <name>GMP</name>
        <dbReference type="ChEBI" id="CHEBI:58115"/>
    </ligand>
</feature>
<dbReference type="PANTHER" id="PTHR11118">
    <property type="entry name" value="RNA-SPLICING LIGASE RTCB HOMOLOG"/>
    <property type="match status" value="1"/>
</dbReference>
<gene>
    <name evidence="12" type="ORF">COT75_02530</name>
</gene>
<evidence type="ECO:0000256" key="3">
    <source>
        <dbReference type="ARBA" id="ARBA00022723"/>
    </source>
</evidence>
<feature type="non-terminal residue" evidence="12">
    <location>
        <position position="1"/>
    </location>
</feature>
<protein>
    <recommendedName>
        <fullName evidence="1">3'-phosphate/5'-hydroxy nucleic acid ligase</fullName>
        <ecNumber evidence="1">6.5.1.8</ecNumber>
    </recommendedName>
</protein>
<evidence type="ECO:0000256" key="7">
    <source>
        <dbReference type="ARBA" id="ARBA00023211"/>
    </source>
</evidence>
<feature type="binding site" evidence="10">
    <location>
        <position position="128"/>
    </location>
    <ligand>
        <name>GMP</name>
        <dbReference type="ChEBI" id="CHEBI:58115"/>
    </ligand>
</feature>
<reference evidence="13" key="1">
    <citation type="submission" date="2017-09" db="EMBL/GenBank/DDBJ databases">
        <title>Depth-based differentiation of microbial function through sediment-hosted aquifers and enrichment of novel symbionts in the deep terrestrial subsurface.</title>
        <authorList>
            <person name="Probst A.J."/>
            <person name="Ladd B."/>
            <person name="Jarett J.K."/>
            <person name="Geller-Mcgrath D.E."/>
            <person name="Sieber C.M.K."/>
            <person name="Emerson J.B."/>
            <person name="Anantharaman K."/>
            <person name="Thomas B.C."/>
            <person name="Malmstrom R."/>
            <person name="Stieglmeier M."/>
            <person name="Klingl A."/>
            <person name="Woyke T."/>
            <person name="Ryan C.M."/>
            <person name="Banfield J.F."/>
        </authorList>
    </citation>
    <scope>NUCLEOTIDE SEQUENCE [LARGE SCALE GENOMIC DNA]</scope>
</reference>
<dbReference type="InterPro" id="IPR036025">
    <property type="entry name" value="RtcB-like_sf"/>
</dbReference>
<comment type="cofactor">
    <cofactor evidence="11">
        <name>Mn(2+)</name>
        <dbReference type="ChEBI" id="CHEBI:29035"/>
    </cofactor>
    <text evidence="11">Binds 2 manganese ions per subunit.</text>
</comment>
<feature type="active site" description="GMP-histidine intermediate" evidence="9">
    <location>
        <position position="146"/>
    </location>
</feature>
<dbReference type="GO" id="GO:0170057">
    <property type="term" value="F:RNA ligase (GTP) activity"/>
    <property type="evidence" value="ECO:0007669"/>
    <property type="project" value="UniProtKB-EC"/>
</dbReference>
<organism evidence="12 13">
    <name type="scientific">Candidatus Beckwithbacteria bacterium CG10_big_fil_rev_8_21_14_0_10_34_10</name>
    <dbReference type="NCBI Taxonomy" id="1974495"/>
    <lineage>
        <taxon>Bacteria</taxon>
        <taxon>Candidatus Beckwithiibacteriota</taxon>
    </lineage>
</organism>
<keyword evidence="4 10" id="KW-0547">Nucleotide-binding</keyword>
<keyword evidence="3 11" id="KW-0479">Metal-binding</keyword>
<dbReference type="EMBL" id="PEZT01000014">
    <property type="protein sequence ID" value="PIS09255.1"/>
    <property type="molecule type" value="Genomic_DNA"/>
</dbReference>
<evidence type="ECO:0000313" key="13">
    <source>
        <dbReference type="Proteomes" id="UP000230093"/>
    </source>
</evidence>
<dbReference type="GO" id="GO:0003972">
    <property type="term" value="F:RNA ligase (ATP) activity"/>
    <property type="evidence" value="ECO:0007669"/>
    <property type="project" value="TreeGrafter"/>
</dbReference>
<dbReference type="Gene3D" id="3.90.1860.10">
    <property type="entry name" value="tRNA-splicing ligase RtcB"/>
    <property type="match status" value="1"/>
</dbReference>
<proteinExistence type="predicted"/>
<sequence length="221" mass="25017">YINLFWKLKDKYQVKVPTKGLAALPIETKEGKDYFSAMAAAVNFAFCNRAMMTYFVRQVFKDNFNTQLNLLYDVAHNIAKWENYQGNWILIHRKGATRALPANHPQNPKIYLKTGHPAIVPGSMGSPSYIMVGLAKNKETFYSINHGAGRIMSRTQARKQIQEKDFIQAMENIVYNKHFHTIADEAPQAYKNINQVVNVLVEAGLTKKIAQLTPLAVIKGS</sequence>
<feature type="binding site" evidence="11">
    <location>
        <position position="76"/>
    </location>
    <ligand>
        <name>Mn(2+)</name>
        <dbReference type="ChEBI" id="CHEBI:29035"/>
        <label>2</label>
    </ligand>
</feature>
<feature type="binding site" evidence="10">
    <location>
        <begin position="121"/>
        <end position="124"/>
    </location>
    <ligand>
        <name>GMP</name>
        <dbReference type="ChEBI" id="CHEBI:58115"/>
    </ligand>
</feature>